<dbReference type="AlphaFoldDB" id="C8X5C7"/>
<dbReference type="Proteomes" id="UP000001052">
    <property type="component" value="Chromosome"/>
</dbReference>
<keyword evidence="2" id="KW-1185">Reference proteome</keyword>
<accession>C8X5C7</accession>
<dbReference type="EMBL" id="CP001734">
    <property type="protein sequence ID" value="ACV69624.1"/>
    <property type="molecule type" value="Genomic_DNA"/>
</dbReference>
<sequence>MWIEAISVRTSQAEQCKKLLHDMSALPDDSDAPRPVWCAGYQNLEVENEISIHLGWEEASLSPAKTACGLRIARIFAQYGLVHHTIWQRTH</sequence>
<dbReference type="RefSeq" id="WP_015752758.1">
    <property type="nucleotide sequence ID" value="NC_013223.1"/>
</dbReference>
<reference evidence="2" key="1">
    <citation type="submission" date="2009-09" db="EMBL/GenBank/DDBJ databases">
        <title>The complete chromosome of Desulfohalobium retbaense DSM 5692.</title>
        <authorList>
            <consortium name="US DOE Joint Genome Institute (JGI-PGF)"/>
            <person name="Lucas S."/>
            <person name="Copeland A."/>
            <person name="Lapidus A."/>
            <person name="Glavina del Rio T."/>
            <person name="Dalin E."/>
            <person name="Tice H."/>
            <person name="Bruce D."/>
            <person name="Goodwin L."/>
            <person name="Pitluck S."/>
            <person name="Kyrpides N."/>
            <person name="Mavromatis K."/>
            <person name="Ivanova N."/>
            <person name="Mikhailova N."/>
            <person name="Munk A.C."/>
            <person name="Brettin T."/>
            <person name="Detter J.C."/>
            <person name="Han C."/>
            <person name="Tapia R."/>
            <person name="Larimer F."/>
            <person name="Land M."/>
            <person name="Hauser L."/>
            <person name="Markowitz V."/>
            <person name="Cheng J.-F."/>
            <person name="Hugenholtz P."/>
            <person name="Woyke T."/>
            <person name="Wu D."/>
            <person name="Spring S."/>
            <person name="Klenk H.-P."/>
            <person name="Eisen J.A."/>
        </authorList>
    </citation>
    <scope>NUCLEOTIDE SEQUENCE [LARGE SCALE GENOMIC DNA]</scope>
    <source>
        <strain evidence="2">DSM 5692</strain>
    </source>
</reference>
<reference evidence="1 2" key="2">
    <citation type="journal article" date="2010" name="Stand. Genomic Sci.">
        <title>Complete genome sequence of Desulfohalobium retbaense type strain (HR(100)).</title>
        <authorList>
            <person name="Spring S."/>
            <person name="Nolan M."/>
            <person name="Lapidus A."/>
            <person name="Glavina Del Rio T."/>
            <person name="Copeland A."/>
            <person name="Tice H."/>
            <person name="Cheng J.F."/>
            <person name="Lucas S."/>
            <person name="Land M."/>
            <person name="Chen F."/>
            <person name="Bruce D."/>
            <person name="Goodwin L."/>
            <person name="Pitluck S."/>
            <person name="Ivanova N."/>
            <person name="Mavromatis K."/>
            <person name="Mikhailova N."/>
            <person name="Pati A."/>
            <person name="Chen A."/>
            <person name="Palaniappan K."/>
            <person name="Hauser L."/>
            <person name="Chang Y.J."/>
            <person name="Jeffries C.D."/>
            <person name="Munk C."/>
            <person name="Kiss H."/>
            <person name="Chain P."/>
            <person name="Han C."/>
            <person name="Brettin T."/>
            <person name="Detter J.C."/>
            <person name="Schuler E."/>
            <person name="Goker M."/>
            <person name="Rohde M."/>
            <person name="Bristow J."/>
            <person name="Eisen J.A."/>
            <person name="Markowitz V."/>
            <person name="Hugenholtz P."/>
            <person name="Kyrpides N.C."/>
            <person name="Klenk H.P."/>
        </authorList>
    </citation>
    <scope>NUCLEOTIDE SEQUENCE [LARGE SCALE GENOMIC DNA]</scope>
    <source>
        <strain evidence="1 2">DSM 5692</strain>
    </source>
</reference>
<protein>
    <submittedName>
        <fullName evidence="1">Uncharacterized protein</fullName>
    </submittedName>
</protein>
<dbReference type="HOGENOM" id="CLU_2422160_0_0_7"/>
<organism evidence="1 2">
    <name type="scientific">Desulfohalobium retbaense (strain ATCC 49708 / DSM 5692 / JCM 16813 / HR100)</name>
    <dbReference type="NCBI Taxonomy" id="485915"/>
    <lineage>
        <taxon>Bacteria</taxon>
        <taxon>Pseudomonadati</taxon>
        <taxon>Thermodesulfobacteriota</taxon>
        <taxon>Desulfovibrionia</taxon>
        <taxon>Desulfovibrionales</taxon>
        <taxon>Desulfohalobiaceae</taxon>
        <taxon>Desulfohalobium</taxon>
    </lineage>
</organism>
<gene>
    <name evidence="1" type="ordered locus">Dret_2341</name>
</gene>
<name>C8X5C7_DESRD</name>
<proteinExistence type="predicted"/>
<dbReference type="OrthoDB" id="5471610at2"/>
<evidence type="ECO:0000313" key="2">
    <source>
        <dbReference type="Proteomes" id="UP000001052"/>
    </source>
</evidence>
<dbReference type="KEGG" id="drt:Dret_2341"/>
<evidence type="ECO:0000313" key="1">
    <source>
        <dbReference type="EMBL" id="ACV69624.1"/>
    </source>
</evidence>